<accession>A0A2J0Q1X9</accession>
<dbReference type="SUPFAM" id="SSF100950">
    <property type="entry name" value="NagB/RpiA/CoA transferase-like"/>
    <property type="match status" value="1"/>
</dbReference>
<evidence type="ECO:0000256" key="1">
    <source>
        <dbReference type="ARBA" id="ARBA00022801"/>
    </source>
</evidence>
<dbReference type="Gene3D" id="3.40.50.1360">
    <property type="match status" value="1"/>
</dbReference>
<dbReference type="PANTHER" id="PTHR11280:SF5">
    <property type="entry name" value="GLUCOSAMINE-6-PHOSPHATE ISOMERASE"/>
    <property type="match status" value="1"/>
</dbReference>
<dbReference type="GO" id="GO:0006043">
    <property type="term" value="P:glucosamine catabolic process"/>
    <property type="evidence" value="ECO:0007669"/>
    <property type="project" value="TreeGrafter"/>
</dbReference>
<keyword evidence="1 3" id="KW-0378">Hydrolase</keyword>
<sequence length="240" mass="25528">MNVEQTDDYAALSDAVAKAVIETVTQKPDALICIAGGDTPLGVFAALVHASKQGKVDFSRAAFVGLDEWLGLGQADKGSCREMVWGHFFSHLALRDDQICFFDGLTQSPEEECQRVDNFITAHGGPDIIVLGIGMNGHIGFNEPGAALDTGCHIVDLDAVTQAVSVKYFGQQRHIRQGISLGMKTILASRAIILMASGEKKADIIATTVNSAPDPAVPATLLKPHPRLRIIVDKAAAAKL</sequence>
<organism evidence="4 6">
    <name type="scientific">Enterobacter hormaechei</name>
    <dbReference type="NCBI Taxonomy" id="158836"/>
    <lineage>
        <taxon>Bacteria</taxon>
        <taxon>Pseudomonadati</taxon>
        <taxon>Pseudomonadota</taxon>
        <taxon>Gammaproteobacteria</taxon>
        <taxon>Enterobacterales</taxon>
        <taxon>Enterobacteriaceae</taxon>
        <taxon>Enterobacter</taxon>
        <taxon>Enterobacter cloacae complex</taxon>
    </lineage>
</organism>
<dbReference type="RefSeq" id="WP_023303188.1">
    <property type="nucleotide sequence ID" value="NZ_BPUF01000022.1"/>
</dbReference>
<dbReference type="GO" id="GO:0019262">
    <property type="term" value="P:N-acetylneuraminate catabolic process"/>
    <property type="evidence" value="ECO:0007669"/>
    <property type="project" value="TreeGrafter"/>
</dbReference>
<dbReference type="EMBL" id="FJYW01000002">
    <property type="protein sequence ID" value="CZW95273.1"/>
    <property type="molecule type" value="Genomic_DNA"/>
</dbReference>
<dbReference type="GO" id="GO:0006046">
    <property type="term" value="P:N-acetylglucosamine catabolic process"/>
    <property type="evidence" value="ECO:0007669"/>
    <property type="project" value="TreeGrafter"/>
</dbReference>
<dbReference type="EMBL" id="NEEW01000005">
    <property type="protein sequence ID" value="PJD86596.1"/>
    <property type="molecule type" value="Genomic_DNA"/>
</dbReference>
<dbReference type="InterPro" id="IPR004547">
    <property type="entry name" value="Glucosamine6P_isomerase"/>
</dbReference>
<dbReference type="PANTHER" id="PTHR11280">
    <property type="entry name" value="GLUCOSAMINE-6-PHOSPHATE ISOMERASE"/>
    <property type="match status" value="1"/>
</dbReference>
<feature type="domain" description="Glucosamine/galactosamine-6-phosphate isomerase" evidence="2">
    <location>
        <begin position="10"/>
        <end position="224"/>
    </location>
</feature>
<dbReference type="GO" id="GO:0005737">
    <property type="term" value="C:cytoplasm"/>
    <property type="evidence" value="ECO:0007669"/>
    <property type="project" value="TreeGrafter"/>
</dbReference>
<dbReference type="GO" id="GO:0005975">
    <property type="term" value="P:carbohydrate metabolic process"/>
    <property type="evidence" value="ECO:0007669"/>
    <property type="project" value="InterPro"/>
</dbReference>
<evidence type="ECO:0000313" key="4">
    <source>
        <dbReference type="EMBL" id="PJD86596.1"/>
    </source>
</evidence>
<dbReference type="Pfam" id="PF01182">
    <property type="entry name" value="Glucosamine_iso"/>
    <property type="match status" value="1"/>
</dbReference>
<reference evidence="4 6" key="2">
    <citation type="journal article" date="2017" name="J. Antimicrob. Chemother.">
        <title>Characterization of the population structure, drug resistance mechanisms and plasmids of the community-associated Enterobacter cloacae complex in China.</title>
        <authorList>
            <person name="Zhou K."/>
            <person name="Yu W."/>
            <person name="Cao X."/>
            <person name="Shen P."/>
            <person name="Lu H."/>
            <person name="Luo Q."/>
            <person name="Rossen J.W.A."/>
            <person name="Xiao Y."/>
        </authorList>
    </citation>
    <scope>NUCLEOTIDE SEQUENCE [LARGE SCALE GENOMIC DNA]</scope>
    <source>
        <strain evidence="4 6">ECC904</strain>
    </source>
</reference>
<dbReference type="InterPro" id="IPR006148">
    <property type="entry name" value="Glc/Gal-6P_isomerase"/>
</dbReference>
<dbReference type="GO" id="GO:0004342">
    <property type="term" value="F:glucosamine-6-phosphate deaminase activity"/>
    <property type="evidence" value="ECO:0007669"/>
    <property type="project" value="UniProtKB-EC"/>
</dbReference>
<evidence type="ECO:0000259" key="2">
    <source>
        <dbReference type="Pfam" id="PF01182"/>
    </source>
</evidence>
<proteinExistence type="predicted"/>
<dbReference type="GO" id="GO:0042802">
    <property type="term" value="F:identical protein binding"/>
    <property type="evidence" value="ECO:0007669"/>
    <property type="project" value="TreeGrafter"/>
</dbReference>
<evidence type="ECO:0000313" key="5">
    <source>
        <dbReference type="Proteomes" id="UP000076205"/>
    </source>
</evidence>
<dbReference type="Proteomes" id="UP000076205">
    <property type="component" value="Unassembled WGS sequence"/>
</dbReference>
<evidence type="ECO:0000313" key="3">
    <source>
        <dbReference type="EMBL" id="CZW95273.1"/>
    </source>
</evidence>
<name>A0A2J0Q1X9_9ENTR</name>
<dbReference type="Proteomes" id="UP000229974">
    <property type="component" value="Unassembled WGS sequence"/>
</dbReference>
<protein>
    <submittedName>
        <fullName evidence="3">6-phosphogluconolactonase/Glucosamine-6-phosphateisomerase/deaminase</fullName>
        <ecNumber evidence="3">3.5.99.6</ecNumber>
    </submittedName>
    <submittedName>
        <fullName evidence="4">Glucosamine-6-phosphate deaminase</fullName>
    </submittedName>
</protein>
<evidence type="ECO:0000313" key="6">
    <source>
        <dbReference type="Proteomes" id="UP000229974"/>
    </source>
</evidence>
<dbReference type="InterPro" id="IPR037171">
    <property type="entry name" value="NagB/RpiA_transferase-like"/>
</dbReference>
<dbReference type="EC" id="3.5.99.6" evidence="3"/>
<reference evidence="3 5" key="1">
    <citation type="submission" date="2016-03" db="EMBL/GenBank/DDBJ databases">
        <authorList>
            <consortium name="Pathogen Informatics"/>
        </authorList>
    </citation>
    <scope>NUCLEOTIDE SEQUENCE [LARGE SCALE GENOMIC DNA]</scope>
    <source>
        <strain evidence="3">E1424</strain>
        <strain evidence="5">e1424</strain>
    </source>
</reference>
<gene>
    <name evidence="3" type="primary">nagB_2</name>
    <name evidence="4" type="ORF">B9Q30_12020</name>
    <name evidence="3" type="ORF">SAMEA2273352_01361</name>
</gene>
<dbReference type="AlphaFoldDB" id="A0A2J0Q1X9"/>
<dbReference type="KEGG" id="ehm:AB284_20100"/>
<dbReference type="GO" id="GO:0016853">
    <property type="term" value="F:isomerase activity"/>
    <property type="evidence" value="ECO:0007669"/>
    <property type="project" value="UniProtKB-KW"/>
</dbReference>
<dbReference type="OrthoDB" id="9810967at2"/>
<keyword evidence="3" id="KW-0413">Isomerase</keyword>
<comment type="caution">
    <text evidence="4">The sequence shown here is derived from an EMBL/GenBank/DDBJ whole genome shotgun (WGS) entry which is preliminary data.</text>
</comment>
<dbReference type="CDD" id="cd01399">
    <property type="entry name" value="GlcN6P_deaminase"/>
    <property type="match status" value="1"/>
</dbReference>